<dbReference type="Proteomes" id="UP000828251">
    <property type="component" value="Unassembled WGS sequence"/>
</dbReference>
<dbReference type="NCBIfam" id="TIGR01615">
    <property type="entry name" value="A_thal_3542"/>
    <property type="match status" value="1"/>
</dbReference>
<reference evidence="1 2" key="1">
    <citation type="journal article" date="2021" name="Plant Biotechnol. J.">
        <title>Multi-omics assisted identification of the key and species-specific regulatory components of drought-tolerant mechanisms in Gossypium stocksii.</title>
        <authorList>
            <person name="Yu D."/>
            <person name="Ke L."/>
            <person name="Zhang D."/>
            <person name="Wu Y."/>
            <person name="Sun Y."/>
            <person name="Mei J."/>
            <person name="Sun J."/>
            <person name="Sun Y."/>
        </authorList>
    </citation>
    <scope>NUCLEOTIDE SEQUENCE [LARGE SCALE GENOMIC DNA]</scope>
    <source>
        <strain evidence="2">cv. E1</strain>
        <tissue evidence="1">Leaf</tissue>
    </source>
</reference>
<keyword evidence="2" id="KW-1185">Reference proteome</keyword>
<dbReference type="OrthoDB" id="691424at2759"/>
<gene>
    <name evidence="1" type="ORF">J1N35_014813</name>
</gene>
<dbReference type="AlphaFoldDB" id="A0A9D3VUY8"/>
<protein>
    <submittedName>
        <fullName evidence="1">Uncharacterized protein</fullName>
    </submittedName>
</protein>
<comment type="caution">
    <text evidence="1">The sequence shown here is derived from an EMBL/GenBank/DDBJ whole genome shotgun (WGS) entry which is preliminary data.</text>
</comment>
<dbReference type="EMBL" id="JAIQCV010000005">
    <property type="protein sequence ID" value="KAH1097892.1"/>
    <property type="molecule type" value="Genomic_DNA"/>
</dbReference>
<dbReference type="PANTHER" id="PTHR31579:SF39">
    <property type="entry name" value="OS01G0973600 PROTEIN"/>
    <property type="match status" value="1"/>
</dbReference>
<sequence length="152" mass="17298">MMLVFANRGGSVVAKSLEKIYASQYLLPLLPVLEILSLQFMMKSIVIFCVNPSNGNSERVIIDIDFRSHFEIAKAVDSYNRILNSLPVIYVRSLTRFKQLLQLMVEAARLSLEQNLLLFPLWRSLAYLQAKWYSDTTLASILLLAISNAKDI</sequence>
<evidence type="ECO:0000313" key="2">
    <source>
        <dbReference type="Proteomes" id="UP000828251"/>
    </source>
</evidence>
<accession>A0A9D3VUY8</accession>
<proteinExistence type="predicted"/>
<dbReference type="Pfam" id="PF04720">
    <property type="entry name" value="PDDEXK_6"/>
    <property type="match status" value="1"/>
</dbReference>
<dbReference type="InterPro" id="IPR006502">
    <property type="entry name" value="PDDEXK-like"/>
</dbReference>
<organism evidence="1 2">
    <name type="scientific">Gossypium stocksii</name>
    <dbReference type="NCBI Taxonomy" id="47602"/>
    <lineage>
        <taxon>Eukaryota</taxon>
        <taxon>Viridiplantae</taxon>
        <taxon>Streptophyta</taxon>
        <taxon>Embryophyta</taxon>
        <taxon>Tracheophyta</taxon>
        <taxon>Spermatophyta</taxon>
        <taxon>Magnoliopsida</taxon>
        <taxon>eudicotyledons</taxon>
        <taxon>Gunneridae</taxon>
        <taxon>Pentapetalae</taxon>
        <taxon>rosids</taxon>
        <taxon>malvids</taxon>
        <taxon>Malvales</taxon>
        <taxon>Malvaceae</taxon>
        <taxon>Malvoideae</taxon>
        <taxon>Gossypium</taxon>
    </lineage>
</organism>
<dbReference type="PANTHER" id="PTHR31579">
    <property type="entry name" value="OS03G0796600 PROTEIN"/>
    <property type="match status" value="1"/>
</dbReference>
<evidence type="ECO:0000313" key="1">
    <source>
        <dbReference type="EMBL" id="KAH1097892.1"/>
    </source>
</evidence>
<name>A0A9D3VUY8_9ROSI</name>